<keyword evidence="11" id="KW-0472">Membrane</keyword>
<proteinExistence type="inferred from homology"/>
<dbReference type="SUPFAM" id="SSF53448">
    <property type="entry name" value="Nucleotide-diphospho-sugar transferases"/>
    <property type="match status" value="1"/>
</dbReference>
<keyword evidence="8" id="KW-0256">Endoplasmic reticulum</keyword>
<dbReference type="Pfam" id="PF00535">
    <property type="entry name" value="Glycos_transf_2"/>
    <property type="match status" value="1"/>
</dbReference>
<feature type="non-terminal residue" evidence="14">
    <location>
        <position position="226"/>
    </location>
</feature>
<comment type="catalytic activity">
    <reaction evidence="12">
        <text>a di-trans,poly-cis-dolichyl phosphate + UDP-alpha-D-glucose = a di-trans,poly-cis-dolichyl beta-D-glucosyl phosphate + UDP</text>
        <dbReference type="Rhea" id="RHEA:15401"/>
        <dbReference type="Rhea" id="RHEA-COMP:19498"/>
        <dbReference type="Rhea" id="RHEA-COMP:19502"/>
        <dbReference type="ChEBI" id="CHEBI:57525"/>
        <dbReference type="ChEBI" id="CHEBI:57683"/>
        <dbReference type="ChEBI" id="CHEBI:58223"/>
        <dbReference type="ChEBI" id="CHEBI:58885"/>
        <dbReference type="EC" id="2.4.1.117"/>
    </reaction>
    <physiologicalReaction direction="left-to-right" evidence="12">
        <dbReference type="Rhea" id="RHEA:15402"/>
    </physiologicalReaction>
</comment>
<evidence type="ECO:0000256" key="12">
    <source>
        <dbReference type="ARBA" id="ARBA00045097"/>
    </source>
</evidence>
<dbReference type="GO" id="GO:0006487">
    <property type="term" value="P:protein N-linked glycosylation"/>
    <property type="evidence" value="ECO:0007669"/>
    <property type="project" value="TreeGrafter"/>
</dbReference>
<reference evidence="14 15" key="1">
    <citation type="journal article" date="2015" name="Nature">
        <title>rRNA introns, odd ribosomes, and small enigmatic genomes across a large radiation of phyla.</title>
        <authorList>
            <person name="Brown C.T."/>
            <person name="Hug L.A."/>
            <person name="Thomas B.C."/>
            <person name="Sharon I."/>
            <person name="Castelle C.J."/>
            <person name="Singh A."/>
            <person name="Wilkins M.J."/>
            <person name="Williams K.H."/>
            <person name="Banfield J.F."/>
        </authorList>
    </citation>
    <scope>NUCLEOTIDE SEQUENCE [LARGE SCALE GENOMIC DNA]</scope>
</reference>
<evidence type="ECO:0000256" key="1">
    <source>
        <dbReference type="ARBA" id="ARBA00004389"/>
    </source>
</evidence>
<evidence type="ECO:0000256" key="4">
    <source>
        <dbReference type="ARBA" id="ARBA00012583"/>
    </source>
</evidence>
<dbReference type="CDD" id="cd04188">
    <property type="entry name" value="DPG_synthase"/>
    <property type="match status" value="1"/>
</dbReference>
<comment type="pathway">
    <text evidence="2">Protein modification; protein glycosylation.</text>
</comment>
<comment type="subcellular location">
    <subcellularLocation>
        <location evidence="1">Endoplasmic reticulum membrane</location>
        <topology evidence="1">Single-pass membrane protein</topology>
    </subcellularLocation>
</comment>
<dbReference type="GO" id="GO:0004581">
    <property type="term" value="F:dolichyl-phosphate beta-glucosyltransferase activity"/>
    <property type="evidence" value="ECO:0007669"/>
    <property type="project" value="UniProtKB-EC"/>
</dbReference>
<evidence type="ECO:0000256" key="5">
    <source>
        <dbReference type="ARBA" id="ARBA00022676"/>
    </source>
</evidence>
<dbReference type="InterPro" id="IPR029044">
    <property type="entry name" value="Nucleotide-diphossugar_trans"/>
</dbReference>
<evidence type="ECO:0000313" key="14">
    <source>
        <dbReference type="EMBL" id="KKP59693.1"/>
    </source>
</evidence>
<gene>
    <name evidence="14" type="ORF">UR52_C0005G0017</name>
</gene>
<evidence type="ECO:0000256" key="9">
    <source>
        <dbReference type="ARBA" id="ARBA00022968"/>
    </source>
</evidence>
<evidence type="ECO:0000256" key="10">
    <source>
        <dbReference type="ARBA" id="ARBA00022989"/>
    </source>
</evidence>
<dbReference type="EMBL" id="LBPN01000005">
    <property type="protein sequence ID" value="KKP59693.1"/>
    <property type="molecule type" value="Genomic_DNA"/>
</dbReference>
<accession>A0A0G0ARS9</accession>
<evidence type="ECO:0000256" key="11">
    <source>
        <dbReference type="ARBA" id="ARBA00023136"/>
    </source>
</evidence>
<keyword evidence="6" id="KW-0808">Transferase</keyword>
<keyword evidence="7" id="KW-0812">Transmembrane</keyword>
<dbReference type="Proteomes" id="UP000034176">
    <property type="component" value="Unassembled WGS sequence"/>
</dbReference>
<protein>
    <recommendedName>
        <fullName evidence="4">dolichyl-phosphate beta-glucosyltransferase</fullName>
        <ecNumber evidence="4">2.4.1.117</ecNumber>
    </recommendedName>
</protein>
<dbReference type="InterPro" id="IPR035518">
    <property type="entry name" value="DPG_synthase"/>
</dbReference>
<organism evidence="14 15">
    <name type="scientific">Candidatus Gottesmanbacteria bacterium GW2011_GWA1_34_13</name>
    <dbReference type="NCBI Taxonomy" id="1618434"/>
    <lineage>
        <taxon>Bacteria</taxon>
        <taxon>Candidatus Gottesmaniibacteriota</taxon>
    </lineage>
</organism>
<dbReference type="PANTHER" id="PTHR10859">
    <property type="entry name" value="GLYCOSYL TRANSFERASE"/>
    <property type="match status" value="1"/>
</dbReference>
<dbReference type="AlphaFoldDB" id="A0A0G0ARS9"/>
<dbReference type="InterPro" id="IPR001173">
    <property type="entry name" value="Glyco_trans_2-like"/>
</dbReference>
<feature type="domain" description="Glycosyltransferase 2-like" evidence="13">
    <location>
        <begin position="6"/>
        <end position="172"/>
    </location>
</feature>
<comment type="similarity">
    <text evidence="3">Belongs to the glycosyltransferase 2 family.</text>
</comment>
<dbReference type="Gene3D" id="3.90.550.10">
    <property type="entry name" value="Spore Coat Polysaccharide Biosynthesis Protein SpsA, Chain A"/>
    <property type="match status" value="1"/>
</dbReference>
<evidence type="ECO:0000256" key="6">
    <source>
        <dbReference type="ARBA" id="ARBA00022679"/>
    </source>
</evidence>
<dbReference type="STRING" id="1618434.UR52_C0005G0017"/>
<evidence type="ECO:0000259" key="13">
    <source>
        <dbReference type="Pfam" id="PF00535"/>
    </source>
</evidence>
<dbReference type="PANTHER" id="PTHR10859:SF91">
    <property type="entry name" value="DOLICHYL-PHOSPHATE BETA-GLUCOSYLTRANSFERASE"/>
    <property type="match status" value="1"/>
</dbReference>
<name>A0A0G0ARS9_9BACT</name>
<evidence type="ECO:0000313" key="15">
    <source>
        <dbReference type="Proteomes" id="UP000034176"/>
    </source>
</evidence>
<evidence type="ECO:0000256" key="7">
    <source>
        <dbReference type="ARBA" id="ARBA00022692"/>
    </source>
</evidence>
<keyword evidence="5" id="KW-0328">Glycosyltransferase</keyword>
<evidence type="ECO:0000256" key="8">
    <source>
        <dbReference type="ARBA" id="ARBA00022824"/>
    </source>
</evidence>
<evidence type="ECO:0000256" key="2">
    <source>
        <dbReference type="ARBA" id="ARBA00004922"/>
    </source>
</evidence>
<dbReference type="EC" id="2.4.1.117" evidence="4"/>
<comment type="caution">
    <text evidence="14">The sequence shown here is derived from an EMBL/GenBank/DDBJ whole genome shotgun (WGS) entry which is preliminary data.</text>
</comment>
<sequence>MTPHLSVVIPCYNEEQNIRLGALDKVARYMEKQAYTWEVLVVDDGSSDKSRELIKQIIKTNSHFHLLANEHQGKAGTVVAGMLVASGEYILFTDLDQATPIYEIEKMMPLLTTKNYDIVIGSRKGRRTGAPFLRRLMGPGFMLIRNIILGLEGLEDTQCGFKIFKKNVAHDIFHRLVLYGKQKLTKGSHVTAGFDVEVLFIAQKSGYKIKEVPVNWHYVDTRRVSP</sequence>
<keyword evidence="10" id="KW-1133">Transmembrane helix</keyword>
<keyword evidence="9" id="KW-0735">Signal-anchor</keyword>
<evidence type="ECO:0000256" key="3">
    <source>
        <dbReference type="ARBA" id="ARBA00006739"/>
    </source>
</evidence>